<reference evidence="2" key="1">
    <citation type="submission" date="2024-02" db="EMBL/GenBank/DDBJ databases">
        <authorList>
            <consortium name="ELIXIR-Norway"/>
            <consortium name="Elixir Norway"/>
        </authorList>
    </citation>
    <scope>NUCLEOTIDE SEQUENCE</scope>
</reference>
<dbReference type="PANTHER" id="PTHR34451">
    <property type="entry name" value="PHD FINGER FAMILY PROTEIN"/>
    <property type="match status" value="1"/>
</dbReference>
<feature type="region of interest" description="Disordered" evidence="1">
    <location>
        <begin position="338"/>
        <end position="365"/>
    </location>
</feature>
<dbReference type="PANTHER" id="PTHR34451:SF7">
    <property type="entry name" value="PHD FINGER FAMILY PROTEIN"/>
    <property type="match status" value="1"/>
</dbReference>
<dbReference type="EMBL" id="CAXAQS010000982">
    <property type="protein sequence ID" value="CAK9254112.1"/>
    <property type="molecule type" value="Genomic_DNA"/>
</dbReference>
<evidence type="ECO:0000256" key="1">
    <source>
        <dbReference type="SAM" id="MobiDB-lite"/>
    </source>
</evidence>
<feature type="region of interest" description="Disordered" evidence="1">
    <location>
        <begin position="211"/>
        <end position="230"/>
    </location>
</feature>
<protein>
    <recommendedName>
        <fullName evidence="4">Zinc finger PHD-type domain-containing protein</fullName>
    </recommendedName>
</protein>
<proteinExistence type="predicted"/>
<evidence type="ECO:0000313" key="3">
    <source>
        <dbReference type="Proteomes" id="UP001497444"/>
    </source>
</evidence>
<feature type="compositionally biased region" description="Basic and acidic residues" evidence="1">
    <location>
        <begin position="217"/>
        <end position="230"/>
    </location>
</feature>
<keyword evidence="3" id="KW-1185">Reference proteome</keyword>
<evidence type="ECO:0000313" key="2">
    <source>
        <dbReference type="EMBL" id="CAK9254112.1"/>
    </source>
</evidence>
<organism evidence="2 3">
    <name type="scientific">Sphagnum jensenii</name>
    <dbReference type="NCBI Taxonomy" id="128206"/>
    <lineage>
        <taxon>Eukaryota</taxon>
        <taxon>Viridiplantae</taxon>
        <taxon>Streptophyta</taxon>
        <taxon>Embryophyta</taxon>
        <taxon>Bryophyta</taxon>
        <taxon>Sphagnophytina</taxon>
        <taxon>Sphagnopsida</taxon>
        <taxon>Sphagnales</taxon>
        <taxon>Sphagnaceae</taxon>
        <taxon>Sphagnum</taxon>
    </lineage>
</organism>
<comment type="caution">
    <text evidence="2">The sequence shown here is derived from an EMBL/GenBank/DDBJ whole genome shotgun (WGS) entry which is preliminary data.</text>
</comment>
<sequence length="365" mass="38064">MGGVGGDSLPPRKRLLAGLWQNGWVSSLPGMVVSPGTEGFTHGVGEKGMPAADGEGKDGMVGADQEEGCTGCHSVESNSELQRINHVAVYLRLCKSCVLLYNKSMFCPHCVAMYHDASLLGDPALWLLCCPCGCSVHAECEKKQTPAARIDASSYVCPDCVTMASLHKEASNGLSGSRSKVSSGTVGVNCRMETGVSAASATVAAGWSSPSYKKARMSREQPKLGETDHADPSKLEWERQICHGGCAGGTCELQNLVPVRKVSQGMLVPVSSHDAATTAKSAAAQAFKVAMAAKENASAKASAAVKVAAAAAKVALEAAACAARAVAHAQAELQRKTASSEYRLAESSPKQQLVAPESQKEKMVW</sequence>
<dbReference type="Proteomes" id="UP001497444">
    <property type="component" value="Unassembled WGS sequence"/>
</dbReference>
<accession>A0ABP0VKY9</accession>
<evidence type="ECO:0008006" key="4">
    <source>
        <dbReference type="Google" id="ProtNLM"/>
    </source>
</evidence>
<name>A0ABP0VKY9_9BRYO</name>
<gene>
    <name evidence="2" type="ORF">CSSPJE1EN1_LOCUS29490</name>
</gene>